<evidence type="ECO:0000256" key="12">
    <source>
        <dbReference type="SAM" id="Phobius"/>
    </source>
</evidence>
<evidence type="ECO:0000256" key="5">
    <source>
        <dbReference type="ARBA" id="ARBA00022989"/>
    </source>
</evidence>
<reference evidence="13" key="1">
    <citation type="submission" date="2022-06" db="EMBL/GenBank/DDBJ databases">
        <title>New Polynucleobacter species.</title>
        <authorList>
            <person name="Hahn M.W."/>
        </authorList>
    </citation>
    <scope>NUCLEOTIDE SEQUENCE</scope>
    <source>
        <strain evidence="13">UK-FUSCHL-C3</strain>
    </source>
</reference>
<feature type="transmembrane region" description="Helical" evidence="12">
    <location>
        <begin position="39"/>
        <end position="59"/>
    </location>
</feature>
<keyword evidence="5 12" id="KW-1133">Transmembrane helix</keyword>
<evidence type="ECO:0000256" key="7">
    <source>
        <dbReference type="ARBA" id="ARBA00023004"/>
    </source>
</evidence>
<feature type="transmembrane region" description="Helical" evidence="12">
    <location>
        <begin position="207"/>
        <end position="225"/>
    </location>
</feature>
<keyword evidence="7" id="KW-0408">Iron</keyword>
<dbReference type="GO" id="GO:0046872">
    <property type="term" value="F:metal ion binding"/>
    <property type="evidence" value="ECO:0007669"/>
    <property type="project" value="UniProtKB-KW"/>
</dbReference>
<keyword evidence="3 12" id="KW-0812">Transmembrane</keyword>
<evidence type="ECO:0000256" key="10">
    <source>
        <dbReference type="ARBA" id="ARBA00023157"/>
    </source>
</evidence>
<name>A0AAU8A2G6_9BURK</name>
<keyword evidence="6" id="KW-0560">Oxidoreductase</keyword>
<evidence type="ECO:0000256" key="9">
    <source>
        <dbReference type="ARBA" id="ARBA00023136"/>
    </source>
</evidence>
<accession>A0AAU8A2G6</accession>
<dbReference type="GO" id="GO:0016020">
    <property type="term" value="C:membrane"/>
    <property type="evidence" value="ECO:0007669"/>
    <property type="project" value="UniProtKB-SubCell"/>
</dbReference>
<evidence type="ECO:0000256" key="1">
    <source>
        <dbReference type="ARBA" id="ARBA00004141"/>
    </source>
</evidence>
<keyword evidence="8" id="KW-0350">Heme biosynthesis</keyword>
<evidence type="ECO:0000256" key="3">
    <source>
        <dbReference type="ARBA" id="ARBA00022692"/>
    </source>
</evidence>
<evidence type="ECO:0000256" key="4">
    <source>
        <dbReference type="ARBA" id="ARBA00022723"/>
    </source>
</evidence>
<dbReference type="AlphaFoldDB" id="A0AAU8A2G6"/>
<dbReference type="EMBL" id="CP099959">
    <property type="protein sequence ID" value="XCC57607.1"/>
    <property type="molecule type" value="Genomic_DNA"/>
</dbReference>
<dbReference type="InterPro" id="IPR003780">
    <property type="entry name" value="COX15/CtaA_fam"/>
</dbReference>
<dbReference type="PANTHER" id="PTHR35457:SF1">
    <property type="entry name" value="HEME A SYNTHASE"/>
    <property type="match status" value="1"/>
</dbReference>
<feature type="transmembrane region" description="Helical" evidence="12">
    <location>
        <begin position="279"/>
        <end position="297"/>
    </location>
</feature>
<feature type="transmembrane region" description="Helical" evidence="12">
    <location>
        <begin position="142"/>
        <end position="160"/>
    </location>
</feature>
<dbReference type="InterPro" id="IPR050450">
    <property type="entry name" value="COX15/CtaA_HemeA_synthase"/>
</dbReference>
<comment type="subcellular location">
    <subcellularLocation>
        <location evidence="1">Membrane</location>
        <topology evidence="1">Multi-pass membrane protein</topology>
    </subcellularLocation>
</comment>
<evidence type="ECO:0000256" key="2">
    <source>
        <dbReference type="ARBA" id="ARBA00022475"/>
    </source>
</evidence>
<feature type="transmembrane region" description="Helical" evidence="12">
    <location>
        <begin position="309"/>
        <end position="331"/>
    </location>
</feature>
<dbReference type="PANTHER" id="PTHR35457">
    <property type="entry name" value="HEME A SYNTHASE"/>
    <property type="match status" value="1"/>
</dbReference>
<evidence type="ECO:0000256" key="8">
    <source>
        <dbReference type="ARBA" id="ARBA00023133"/>
    </source>
</evidence>
<dbReference type="Pfam" id="PF02628">
    <property type="entry name" value="COX15-CtaA"/>
    <property type="match status" value="1"/>
</dbReference>
<evidence type="ECO:0000313" key="13">
    <source>
        <dbReference type="EMBL" id="XCC57607.1"/>
    </source>
</evidence>
<protein>
    <submittedName>
        <fullName evidence="13">COX15/CtaA family protein</fullName>
    </submittedName>
</protein>
<dbReference type="GO" id="GO:0016491">
    <property type="term" value="F:oxidoreductase activity"/>
    <property type="evidence" value="ECO:0007669"/>
    <property type="project" value="UniProtKB-KW"/>
</dbReference>
<keyword evidence="2" id="KW-1003">Cell membrane</keyword>
<gene>
    <name evidence="13" type="ORF">NKE59_09000</name>
</gene>
<comment type="pathway">
    <text evidence="11">Porphyrin-containing compound metabolism.</text>
</comment>
<dbReference type="GO" id="GO:0006784">
    <property type="term" value="P:heme A biosynthetic process"/>
    <property type="evidence" value="ECO:0007669"/>
    <property type="project" value="InterPro"/>
</dbReference>
<organism evidence="13">
    <name type="scientific">Polynucleobacter sp. UK-FUSCHL-C3</name>
    <dbReference type="NCBI Taxonomy" id="2955208"/>
    <lineage>
        <taxon>Bacteria</taxon>
        <taxon>Pseudomonadati</taxon>
        <taxon>Pseudomonadota</taxon>
        <taxon>Betaproteobacteria</taxon>
        <taxon>Burkholderiales</taxon>
        <taxon>Burkholderiaceae</taxon>
        <taxon>Polynucleobacter</taxon>
    </lineage>
</organism>
<feature type="transmembrane region" description="Helical" evidence="12">
    <location>
        <begin position="337"/>
        <end position="357"/>
    </location>
</feature>
<proteinExistence type="predicted"/>
<keyword evidence="4" id="KW-0479">Metal-binding</keyword>
<feature type="transmembrane region" description="Helical" evidence="12">
    <location>
        <begin position="110"/>
        <end position="130"/>
    </location>
</feature>
<feature type="transmembrane region" description="Helical" evidence="12">
    <location>
        <begin position="6"/>
        <end position="27"/>
    </location>
</feature>
<evidence type="ECO:0000256" key="11">
    <source>
        <dbReference type="ARBA" id="ARBA00023444"/>
    </source>
</evidence>
<keyword evidence="10" id="KW-1015">Disulfide bond</keyword>
<dbReference type="RefSeq" id="WP_353438660.1">
    <property type="nucleotide sequence ID" value="NZ_CP099959.1"/>
</dbReference>
<feature type="transmembrane region" description="Helical" evidence="12">
    <location>
        <begin position="166"/>
        <end position="186"/>
    </location>
</feature>
<keyword evidence="9 12" id="KW-0472">Membrane</keyword>
<sequence length="375" mass="41073">MISESALLVLELAGIAFVFAGLPLAYLARRKGLDIFQKLNWAVVFLTFDLILFGAFTRLSDSGLGCPDWPGCYGTSNPWRAMEEIRAAEVAMPTGPVTVFKAWVEMIHRYLAMSVGVLIIAQVVLAFKQIGAQRRLAIQGSLFLLVLVCLQGAFGAWTVTLKLQPIIVSMHLILALILFSSMVWFAQRNDSKTISSKAQGKSLPITWIAFATITLLIQIFLGAWVSTNYAVLACPDFPTCMGAWYPTMDWQNAFYLWRELGQAKSGEVIPMTALVTIHWTHRVGAIFASIVLLLLAIKALRHSQSNISFWGKAILGLLALQIITGISNVVFQWPLVAALLHTGGAAAILFCLVRLSAGSDCSFFSGRDVEGQRSS</sequence>
<evidence type="ECO:0000256" key="6">
    <source>
        <dbReference type="ARBA" id="ARBA00023002"/>
    </source>
</evidence>